<dbReference type="EMBL" id="JAUIZM010000004">
    <property type="protein sequence ID" value="KAK1387338.1"/>
    <property type="molecule type" value="Genomic_DNA"/>
</dbReference>
<organism evidence="1 2">
    <name type="scientific">Heracleum sosnowskyi</name>
    <dbReference type="NCBI Taxonomy" id="360622"/>
    <lineage>
        <taxon>Eukaryota</taxon>
        <taxon>Viridiplantae</taxon>
        <taxon>Streptophyta</taxon>
        <taxon>Embryophyta</taxon>
        <taxon>Tracheophyta</taxon>
        <taxon>Spermatophyta</taxon>
        <taxon>Magnoliopsida</taxon>
        <taxon>eudicotyledons</taxon>
        <taxon>Gunneridae</taxon>
        <taxon>Pentapetalae</taxon>
        <taxon>asterids</taxon>
        <taxon>campanulids</taxon>
        <taxon>Apiales</taxon>
        <taxon>Apiaceae</taxon>
        <taxon>Apioideae</taxon>
        <taxon>apioid superclade</taxon>
        <taxon>Tordylieae</taxon>
        <taxon>Tordyliinae</taxon>
        <taxon>Heracleum</taxon>
    </lineage>
</organism>
<reference evidence="1" key="1">
    <citation type="submission" date="2023-02" db="EMBL/GenBank/DDBJ databases">
        <title>Genome of toxic invasive species Heracleum sosnowskyi carries increased number of genes despite the absence of recent whole-genome duplications.</title>
        <authorList>
            <person name="Schelkunov M."/>
            <person name="Shtratnikova V."/>
            <person name="Makarenko M."/>
            <person name="Klepikova A."/>
            <person name="Omelchenko D."/>
            <person name="Novikova G."/>
            <person name="Obukhova E."/>
            <person name="Bogdanov V."/>
            <person name="Penin A."/>
            <person name="Logacheva M."/>
        </authorList>
    </citation>
    <scope>NUCLEOTIDE SEQUENCE</scope>
    <source>
        <strain evidence="1">Hsosn_3</strain>
        <tissue evidence="1">Leaf</tissue>
    </source>
</reference>
<comment type="caution">
    <text evidence="1">The sequence shown here is derived from an EMBL/GenBank/DDBJ whole genome shotgun (WGS) entry which is preliminary data.</text>
</comment>
<accession>A0AAD8ILK5</accession>
<sequence length="198" mass="23195">MEVQLFVGSWNTNEIGPTRRRSWLNSEGQQSPDGMAKRMQKHIIKQEELIVASEGMAKQKHIVKQEEVIVASEEAVKNFNHEEYNNFFKSFNSEVAMRVRVSQKHKERNSLKNMLWSCLKEIKAKRREPIFQRSPAELKSWCSGGEDSLDRPVKEVRGSVFSESRGIWSHYNFGWEFTRLSKMNLCPFKRGRTVWINS</sequence>
<gene>
    <name evidence="1" type="ORF">POM88_015516</name>
</gene>
<dbReference type="AlphaFoldDB" id="A0AAD8ILK5"/>
<reference evidence="1" key="2">
    <citation type="submission" date="2023-05" db="EMBL/GenBank/DDBJ databases">
        <authorList>
            <person name="Schelkunov M.I."/>
        </authorList>
    </citation>
    <scope>NUCLEOTIDE SEQUENCE</scope>
    <source>
        <strain evidence="1">Hsosn_3</strain>
        <tissue evidence="1">Leaf</tissue>
    </source>
</reference>
<keyword evidence="2" id="KW-1185">Reference proteome</keyword>
<evidence type="ECO:0000313" key="2">
    <source>
        <dbReference type="Proteomes" id="UP001237642"/>
    </source>
</evidence>
<proteinExistence type="predicted"/>
<protein>
    <submittedName>
        <fullName evidence="1">Uncharacterized protein</fullName>
    </submittedName>
</protein>
<evidence type="ECO:0000313" key="1">
    <source>
        <dbReference type="EMBL" id="KAK1387338.1"/>
    </source>
</evidence>
<dbReference type="Proteomes" id="UP001237642">
    <property type="component" value="Unassembled WGS sequence"/>
</dbReference>
<name>A0AAD8ILK5_9APIA</name>